<dbReference type="Proteomes" id="UP000199514">
    <property type="component" value="Unassembled WGS sequence"/>
</dbReference>
<feature type="signal peptide" evidence="1">
    <location>
        <begin position="1"/>
        <end position="24"/>
    </location>
</feature>
<feature type="chain" id="PRO_5011463902" evidence="1">
    <location>
        <begin position="25"/>
        <end position="161"/>
    </location>
</feature>
<proteinExistence type="predicted"/>
<reference evidence="2 3" key="1">
    <citation type="submission" date="2016-10" db="EMBL/GenBank/DDBJ databases">
        <authorList>
            <person name="de Groot N.N."/>
        </authorList>
    </citation>
    <scope>NUCLEOTIDE SEQUENCE [LARGE SCALE GENOMIC DNA]</scope>
    <source>
        <strain evidence="2 3">DSM 6793</strain>
    </source>
</reference>
<gene>
    <name evidence="2" type="ORF">SAMN05421780_1071</name>
</gene>
<keyword evidence="1" id="KW-0732">Signal</keyword>
<accession>A0A1I1KEE6</accession>
<evidence type="ECO:0000313" key="3">
    <source>
        <dbReference type="Proteomes" id="UP000199514"/>
    </source>
</evidence>
<evidence type="ECO:0000313" key="2">
    <source>
        <dbReference type="EMBL" id="SFC58652.1"/>
    </source>
</evidence>
<keyword evidence="3" id="KW-1185">Reference proteome</keyword>
<name>A0A1I1KEE6_9BACT</name>
<organism evidence="2 3">
    <name type="scientific">Flexibacter flexilis DSM 6793</name>
    <dbReference type="NCBI Taxonomy" id="927664"/>
    <lineage>
        <taxon>Bacteria</taxon>
        <taxon>Pseudomonadati</taxon>
        <taxon>Bacteroidota</taxon>
        <taxon>Cytophagia</taxon>
        <taxon>Cytophagales</taxon>
        <taxon>Flexibacteraceae</taxon>
        <taxon>Flexibacter</taxon>
    </lineage>
</organism>
<sequence>MRSIVRNFAQIISIIMLFVSAGFAQRGHGHDHGHGHGHGVHHDHHYHQPRRHVVVVERPRHHVVVHRHRSHYRPSRVVVYHPVWNPGYTFYRRWVFFPRYNLYWDNWRGMYVYPSGNVWISNPMLPPALININIQSEQHYELQENADDIDEIYDPMYDDYR</sequence>
<evidence type="ECO:0000256" key="1">
    <source>
        <dbReference type="SAM" id="SignalP"/>
    </source>
</evidence>
<dbReference type="RefSeq" id="WP_143083954.1">
    <property type="nucleotide sequence ID" value="NZ_FOLE01000007.1"/>
</dbReference>
<dbReference type="OrthoDB" id="799522at2"/>
<protein>
    <submittedName>
        <fullName evidence="2">Uncharacterized protein</fullName>
    </submittedName>
</protein>
<dbReference type="EMBL" id="FOLE01000007">
    <property type="protein sequence ID" value="SFC58652.1"/>
    <property type="molecule type" value="Genomic_DNA"/>
</dbReference>
<dbReference type="AlphaFoldDB" id="A0A1I1KEE6"/>